<protein>
    <submittedName>
        <fullName evidence="1">Uncharacterized protein</fullName>
    </submittedName>
</protein>
<dbReference type="InterPro" id="IPR029025">
    <property type="entry name" value="T3SS_substrate_exporter_C"/>
</dbReference>
<dbReference type="EMBL" id="QEQD01000002">
    <property type="protein sequence ID" value="RDF05290.1"/>
    <property type="molecule type" value="Genomic_DNA"/>
</dbReference>
<dbReference type="SUPFAM" id="SSF160544">
    <property type="entry name" value="EscU C-terminal domain-like"/>
    <property type="match status" value="1"/>
</dbReference>
<dbReference type="AlphaFoldDB" id="A0A369ZEX3"/>
<name>A0A369ZEX3_HAEPH</name>
<gene>
    <name evidence="1" type="ORF">DPV98_02465</name>
</gene>
<sequence>MLTKCYAVYSQFPFVLSSCEIKGVYRFTSDKKTAKRAVKHLKKQGMRKADFIEINPTDWAIVIYSRAVGDLPIVIAQGMRYQHEAEHAAELFRQAMPLNVAIQKFDETQIFEMSKQEDLLTSSLKGFSTANNGGFYA</sequence>
<reference evidence="1 2" key="1">
    <citation type="submission" date="2018-05" db="EMBL/GenBank/DDBJ databases">
        <title>Draft Genome Sequences for a Diverse set of 7 Haemophilus Species.</title>
        <authorList>
            <person name="Nichols M."/>
            <person name="Topaz N."/>
            <person name="Wang X."/>
            <person name="Wang X."/>
            <person name="Boxrud D."/>
        </authorList>
    </citation>
    <scope>NUCLEOTIDE SEQUENCE [LARGE SCALE GENOMIC DNA]</scope>
    <source>
        <strain evidence="1 2">C2010039593</strain>
    </source>
</reference>
<dbReference type="PROSITE" id="PS51257">
    <property type="entry name" value="PROKAR_LIPOPROTEIN"/>
    <property type="match status" value="1"/>
</dbReference>
<evidence type="ECO:0000313" key="1">
    <source>
        <dbReference type="EMBL" id="RDF05290.1"/>
    </source>
</evidence>
<proteinExistence type="predicted"/>
<dbReference type="Proteomes" id="UP000253999">
    <property type="component" value="Unassembled WGS sequence"/>
</dbReference>
<dbReference type="RefSeq" id="WP_111312508.1">
    <property type="nucleotide sequence ID" value="NZ_QEQD01000002.1"/>
</dbReference>
<comment type="caution">
    <text evidence="1">The sequence shown here is derived from an EMBL/GenBank/DDBJ whole genome shotgun (WGS) entry which is preliminary data.</text>
</comment>
<evidence type="ECO:0000313" key="2">
    <source>
        <dbReference type="Proteomes" id="UP000253999"/>
    </source>
</evidence>
<organism evidence="1 2">
    <name type="scientific">Haemophilus parahaemolyticus</name>
    <dbReference type="NCBI Taxonomy" id="735"/>
    <lineage>
        <taxon>Bacteria</taxon>
        <taxon>Pseudomonadati</taxon>
        <taxon>Pseudomonadota</taxon>
        <taxon>Gammaproteobacteria</taxon>
        <taxon>Pasteurellales</taxon>
        <taxon>Pasteurellaceae</taxon>
        <taxon>Haemophilus</taxon>
    </lineage>
</organism>
<accession>A0A369ZEX3</accession>